<dbReference type="EMBL" id="CAJNDS010002778">
    <property type="protein sequence ID" value="CAE7593301.1"/>
    <property type="molecule type" value="Genomic_DNA"/>
</dbReference>
<protein>
    <submittedName>
        <fullName evidence="3">Uncharacterized protein</fullName>
    </submittedName>
</protein>
<accession>A0A812USE4</accession>
<proteinExistence type="predicted"/>
<dbReference type="Gene3D" id="1.10.443.10">
    <property type="entry name" value="Intergrase catalytic core"/>
    <property type="match status" value="1"/>
</dbReference>
<feature type="compositionally biased region" description="Low complexity" evidence="2">
    <location>
        <begin position="1117"/>
        <end position="1130"/>
    </location>
</feature>
<keyword evidence="1" id="KW-0233">DNA recombination</keyword>
<sequence>MSSIQTIDEQHVADFLAHILADPQSALSFVASLPFETRTQFVAAHATLMVRVRQRLGLPPIIFDGVGEDVGGGSGEWRGGGWSHFGDLGDFGIFWRHDDRDGHVFGGGVFETFDVHAVGSAAYVGIVGDPVDEIFGGWRHVLYQYHADVPDGDITGWTRGQRGSGGRRAARPKAPPVVHTAPMETIAETTETAEPSPEPAVTPKKAPPALPKSIFPPVPSVDLQDQISREILQMEDPPARPKPSSSSRRASSATTARRDRLEQAAFAEQRASARTRGHHADFAESLDPEYADYKRRMEVYGAGAEHIPNDPAFAALALDNFDDLQAIERSAADDPTVRWCQFATYFYVRRLPRNVRGGRIPVPHARKGRKIAGWCAHHCTSGRYCRGEGRCLRPVVLGVNNAHEPHSCPECLVAVDQVATAAYDQAQRDVEREERAALQAPSSSSGQGASSAGRWLKMFVAQSAPKGSFAELVKVVTNAGLQRCLPALAECGARSLADVASCADALIAAGVPPSDVVTLVGLRASAAETAQPLVVAPVRSDVPVRRREASASLQAALAAAEPQNRKRSLELVDQGLLAASSRGPVESRLRTWRRLAEAWGMEPFPITVELVRVMAASFKAGAYRSAQGYFDAARWHQEAYLGSSLDPLVARSIRRHVRSVLRGLPATTLKEAFPFLQLATVVQVHFVAAPFVFGAVPHMVDVLILACWFMLREVEIAAARLGDLQLGDREVALSVPIHKVAQGGERELTRRCLRCVCGAATHPLCPVHAAVRHIARLHMAAVVEFDAPLVPGAAGGEFTKGAFVEAALQVLRAAGIDCMYVDPNGRRRPRFRGHLARVAGATFLASKGVPIEVIQLLGRWSSSAILRYTQAAPLAAAPEVPATALAASTQQSPERLHLCSQVAGAPPIADAPPDALAAGSAGPDGPPGAWEPPEVVHVLAPALALPPPEAPEASTVCIMAARTRRLHRTDAAESTRDSLLWQAPCGFPYGVRSHYRLSAEPPAPVKCLRCFKPRPQAQPDLEPTEEIESPSALSESSVLGPPPLLGALVPPAPLPNRSRFVVCTMAPMAAVQSEMDGERTPSSGPDEEEPVDGADEGMLSDDFADAESSEESEGGDSDPSLLDPDDLLSSTRYSQTEGSVEAPTSDSPWPHLPTSQPPRSDVEVRLAWACAPLPPGPAPSSAAGFVGRGPCPPAMSPAAALALRHWWELSGQTGPPMAPTAPPRPPGCLHPEDPRPFCPQPSTTSMWSPDAPLASLRARFGADGPSPPTWSAIRGMYPPELRDWIGRPAIVERTPSGRVAQVHLQSPSPYLAADPRCLACGRMATANALRGRLEWPPSPEVLCPICFPPRGR</sequence>
<dbReference type="GO" id="GO:0006310">
    <property type="term" value="P:DNA recombination"/>
    <property type="evidence" value="ECO:0007669"/>
    <property type="project" value="UniProtKB-KW"/>
</dbReference>
<dbReference type="InterPro" id="IPR011010">
    <property type="entry name" value="DNA_brk_join_enz"/>
</dbReference>
<feature type="compositionally biased region" description="Low complexity" evidence="2">
    <location>
        <begin position="437"/>
        <end position="450"/>
    </location>
</feature>
<feature type="compositionally biased region" description="Low complexity" evidence="2">
    <location>
        <begin position="910"/>
        <end position="923"/>
    </location>
</feature>
<evidence type="ECO:0000256" key="2">
    <source>
        <dbReference type="SAM" id="MobiDB-lite"/>
    </source>
</evidence>
<dbReference type="InterPro" id="IPR013762">
    <property type="entry name" value="Integrase-like_cat_sf"/>
</dbReference>
<comment type="caution">
    <text evidence="3">The sequence shown here is derived from an EMBL/GenBank/DDBJ whole genome shotgun (WGS) entry which is preliminary data.</text>
</comment>
<feature type="compositionally biased region" description="Pro residues" evidence="2">
    <location>
        <begin position="196"/>
        <end position="219"/>
    </location>
</feature>
<dbReference type="GO" id="GO:0015074">
    <property type="term" value="P:DNA integration"/>
    <property type="evidence" value="ECO:0007669"/>
    <property type="project" value="InterPro"/>
</dbReference>
<feature type="compositionally biased region" description="Polar residues" evidence="2">
    <location>
        <begin position="1131"/>
        <end position="1158"/>
    </location>
</feature>
<name>A0A812USE4_9DINO</name>
<evidence type="ECO:0000313" key="4">
    <source>
        <dbReference type="Proteomes" id="UP000604046"/>
    </source>
</evidence>
<feature type="region of interest" description="Disordered" evidence="2">
    <location>
        <begin position="1072"/>
        <end position="1160"/>
    </location>
</feature>
<dbReference type="OrthoDB" id="448024at2759"/>
<feature type="compositionally biased region" description="Acidic residues" evidence="2">
    <location>
        <begin position="1085"/>
        <end position="1116"/>
    </location>
</feature>
<reference evidence="3" key="1">
    <citation type="submission" date="2021-02" db="EMBL/GenBank/DDBJ databases">
        <authorList>
            <person name="Dougan E. K."/>
            <person name="Rhodes N."/>
            <person name="Thang M."/>
            <person name="Chan C."/>
        </authorList>
    </citation>
    <scope>NUCLEOTIDE SEQUENCE</scope>
</reference>
<evidence type="ECO:0000256" key="1">
    <source>
        <dbReference type="ARBA" id="ARBA00023172"/>
    </source>
</evidence>
<keyword evidence="4" id="KW-1185">Reference proteome</keyword>
<evidence type="ECO:0000313" key="3">
    <source>
        <dbReference type="EMBL" id="CAE7593301.1"/>
    </source>
</evidence>
<feature type="compositionally biased region" description="Low complexity" evidence="2">
    <location>
        <begin position="242"/>
        <end position="255"/>
    </location>
</feature>
<feature type="compositionally biased region" description="Low complexity" evidence="2">
    <location>
        <begin position="180"/>
        <end position="195"/>
    </location>
</feature>
<gene>
    <name evidence="3" type="ORF">SNAT2548_LOCUS33772</name>
</gene>
<feature type="region of interest" description="Disordered" evidence="2">
    <location>
        <begin position="430"/>
        <end position="450"/>
    </location>
</feature>
<feature type="region of interest" description="Disordered" evidence="2">
    <location>
        <begin position="910"/>
        <end position="930"/>
    </location>
</feature>
<dbReference type="GO" id="GO:0003677">
    <property type="term" value="F:DNA binding"/>
    <property type="evidence" value="ECO:0007669"/>
    <property type="project" value="InterPro"/>
</dbReference>
<feature type="region of interest" description="Disordered" evidence="2">
    <location>
        <begin position="1014"/>
        <end position="1038"/>
    </location>
</feature>
<organism evidence="3 4">
    <name type="scientific">Symbiodinium natans</name>
    <dbReference type="NCBI Taxonomy" id="878477"/>
    <lineage>
        <taxon>Eukaryota</taxon>
        <taxon>Sar</taxon>
        <taxon>Alveolata</taxon>
        <taxon>Dinophyceae</taxon>
        <taxon>Suessiales</taxon>
        <taxon>Symbiodiniaceae</taxon>
        <taxon>Symbiodinium</taxon>
    </lineage>
</organism>
<feature type="region of interest" description="Disordered" evidence="2">
    <location>
        <begin position="233"/>
        <end position="258"/>
    </location>
</feature>
<dbReference type="Proteomes" id="UP000604046">
    <property type="component" value="Unassembled WGS sequence"/>
</dbReference>
<dbReference type="SUPFAM" id="SSF56349">
    <property type="entry name" value="DNA breaking-rejoining enzymes"/>
    <property type="match status" value="1"/>
</dbReference>
<feature type="region of interest" description="Disordered" evidence="2">
    <location>
        <begin position="154"/>
        <end position="220"/>
    </location>
</feature>